<organism evidence="1 2">
    <name type="scientific">Lithocarpus litseifolius</name>
    <dbReference type="NCBI Taxonomy" id="425828"/>
    <lineage>
        <taxon>Eukaryota</taxon>
        <taxon>Viridiplantae</taxon>
        <taxon>Streptophyta</taxon>
        <taxon>Embryophyta</taxon>
        <taxon>Tracheophyta</taxon>
        <taxon>Spermatophyta</taxon>
        <taxon>Magnoliopsida</taxon>
        <taxon>eudicotyledons</taxon>
        <taxon>Gunneridae</taxon>
        <taxon>Pentapetalae</taxon>
        <taxon>rosids</taxon>
        <taxon>fabids</taxon>
        <taxon>Fagales</taxon>
        <taxon>Fagaceae</taxon>
        <taxon>Lithocarpus</taxon>
    </lineage>
</organism>
<comment type="caution">
    <text evidence="1">The sequence shown here is derived from an EMBL/GenBank/DDBJ whole genome shotgun (WGS) entry which is preliminary data.</text>
</comment>
<reference evidence="1 2" key="1">
    <citation type="submission" date="2024-01" db="EMBL/GenBank/DDBJ databases">
        <title>A telomere-to-telomere, gap-free genome of sweet tea (Lithocarpus litseifolius).</title>
        <authorList>
            <person name="Zhou J."/>
        </authorList>
    </citation>
    <scope>NUCLEOTIDE SEQUENCE [LARGE SCALE GENOMIC DNA]</scope>
    <source>
        <strain evidence="1">Zhou-2022a</strain>
        <tissue evidence="1">Leaf</tissue>
    </source>
</reference>
<dbReference type="Proteomes" id="UP001459277">
    <property type="component" value="Unassembled WGS sequence"/>
</dbReference>
<proteinExistence type="predicted"/>
<protein>
    <submittedName>
        <fullName evidence="1">Uncharacterized protein</fullName>
    </submittedName>
</protein>
<dbReference type="AlphaFoldDB" id="A0AAW2BE84"/>
<name>A0AAW2BE84_9ROSI</name>
<keyword evidence="2" id="KW-1185">Reference proteome</keyword>
<evidence type="ECO:0000313" key="2">
    <source>
        <dbReference type="Proteomes" id="UP001459277"/>
    </source>
</evidence>
<gene>
    <name evidence="1" type="ORF">SO802_033834</name>
</gene>
<dbReference type="EMBL" id="JAZDWU010000012">
    <property type="protein sequence ID" value="KAK9984309.1"/>
    <property type="molecule type" value="Genomic_DNA"/>
</dbReference>
<evidence type="ECO:0000313" key="1">
    <source>
        <dbReference type="EMBL" id="KAK9984309.1"/>
    </source>
</evidence>
<sequence length="122" mass="14255">MAEEEEHPNLEEPMNTQELFNTMVASQIQLREDMNRMMQQFQNLKSSQKEYKTDDDPPAVKNEKKINERMNKMEEMIKGACKMEDLMDYDSLSHCSLMQGCHPRVRCQPWISLMGLAAQSPI</sequence>
<accession>A0AAW2BE84</accession>